<sequence length="397" mass="39994">MRGFLSSAVVAVLLQSIQLVSATNTNPKEVCITKRASTSKKGCLSTTKLVSTTTLDQTVVITSTPVVTFTPDAVIVTSTITTTETTESDVPQSTDVFTITETDSVTTTITLDEQTVTATADEAVTETVSTTIAGTTTVSTPSGFLPVQSTLPNSAAKRKRNAVRRGTLDQLTGGASALLPDCRGDAPSDSPAEVTCVSIVESYTSITVTATASSTATVTASATTETTTTTSTVTSATVLTTPDASSTVVVTVTSIDEATSTPVTTVTVTATTTVSASVYTSTAYAICQDSANYAGSYNGAGLIGVTSPNADIIAVTTNASNQEDCCSDCVATANCAGASYYGGFSAGSQCYLLTTVSNTCLVGGTSIGALYSSSLPAGTGYHVSNGNCGALDVATAD</sequence>
<gene>
    <name evidence="2" type="ORF">SUNI508_10758</name>
</gene>
<name>A0ABR2UKH9_9PEZI</name>
<feature type="signal peptide" evidence="1">
    <location>
        <begin position="1"/>
        <end position="22"/>
    </location>
</feature>
<feature type="chain" id="PRO_5045086319" description="Apple domain-containing protein" evidence="1">
    <location>
        <begin position="23"/>
        <end position="397"/>
    </location>
</feature>
<dbReference type="Proteomes" id="UP001408356">
    <property type="component" value="Unassembled WGS sequence"/>
</dbReference>
<evidence type="ECO:0000313" key="3">
    <source>
        <dbReference type="Proteomes" id="UP001408356"/>
    </source>
</evidence>
<accession>A0ABR2UKH9</accession>
<evidence type="ECO:0000313" key="2">
    <source>
        <dbReference type="EMBL" id="KAK9414988.1"/>
    </source>
</evidence>
<evidence type="ECO:0000256" key="1">
    <source>
        <dbReference type="SAM" id="SignalP"/>
    </source>
</evidence>
<evidence type="ECO:0008006" key="4">
    <source>
        <dbReference type="Google" id="ProtNLM"/>
    </source>
</evidence>
<keyword evidence="1" id="KW-0732">Signal</keyword>
<protein>
    <recommendedName>
        <fullName evidence="4">Apple domain-containing protein</fullName>
    </recommendedName>
</protein>
<organism evidence="2 3">
    <name type="scientific">Seiridium unicorne</name>
    <dbReference type="NCBI Taxonomy" id="138068"/>
    <lineage>
        <taxon>Eukaryota</taxon>
        <taxon>Fungi</taxon>
        <taxon>Dikarya</taxon>
        <taxon>Ascomycota</taxon>
        <taxon>Pezizomycotina</taxon>
        <taxon>Sordariomycetes</taxon>
        <taxon>Xylariomycetidae</taxon>
        <taxon>Amphisphaeriales</taxon>
        <taxon>Sporocadaceae</taxon>
        <taxon>Seiridium</taxon>
    </lineage>
</organism>
<comment type="caution">
    <text evidence="2">The sequence shown here is derived from an EMBL/GenBank/DDBJ whole genome shotgun (WGS) entry which is preliminary data.</text>
</comment>
<dbReference type="EMBL" id="JARVKF010000420">
    <property type="protein sequence ID" value="KAK9414988.1"/>
    <property type="molecule type" value="Genomic_DNA"/>
</dbReference>
<proteinExistence type="predicted"/>
<reference evidence="2 3" key="1">
    <citation type="journal article" date="2024" name="J. Plant Pathol.">
        <title>Sequence and assembly of the genome of Seiridium unicorne, isolate CBS 538.82, causal agent of cypress canker disease.</title>
        <authorList>
            <person name="Scali E."/>
            <person name="Rocca G.D."/>
            <person name="Danti R."/>
            <person name="Garbelotto M."/>
            <person name="Barberini S."/>
            <person name="Baroncelli R."/>
            <person name="Emiliani G."/>
        </authorList>
    </citation>
    <scope>NUCLEOTIDE SEQUENCE [LARGE SCALE GENOMIC DNA]</scope>
    <source>
        <strain evidence="2 3">BM-138-508</strain>
    </source>
</reference>
<keyword evidence="3" id="KW-1185">Reference proteome</keyword>